<protein>
    <submittedName>
        <fullName evidence="2">Uncharacterized protein</fullName>
    </submittedName>
</protein>
<sequence>SLQNFTLHNGSRHEELMRVALRRRIYSKSSSPHRARPGQVDQDSDMVPLNQNGAIQRPRMKRRRSADLASAPSQKRQIDNSNAIAPRLSLLIKVLREYELLALVVSNLCADDLLALALTAKALHGAIMPRSVSLRNLLGRLRCSGRGIAIRNRCHQKSKFFYEYDCTEYVQCGSTNTNREVETKPCVTCKVATCDECRVHCVYQSIFQASNDPDDTSELPNFSGFVMLKPHEHPILSPHHLVAEPQKQLIERWQDPLMGCSKPYHDQGYLDAPLVSLIPAPPESIEDVLDLDLGEQSLMTFHEDSRYGRPSPALASLCEVSESRRIALCDDCFDHKGPHDLPTTNPEVIPPREAARRGPCHCTMRRRFLDRWLCLRCYQKEERTIEKCAGTGSSKNSGLCRCGSEACRIACLWCWGEIADEVAHDDDEGSMIDDTVRN</sequence>
<gene>
    <name evidence="2" type="ORF">JI435_088120</name>
</gene>
<feature type="non-terminal residue" evidence="2">
    <location>
        <position position="1"/>
    </location>
</feature>
<dbReference type="EMBL" id="CP069029">
    <property type="protein sequence ID" value="QRC97404.1"/>
    <property type="molecule type" value="Genomic_DNA"/>
</dbReference>
<evidence type="ECO:0000313" key="3">
    <source>
        <dbReference type="Proteomes" id="UP000663193"/>
    </source>
</evidence>
<keyword evidence="3" id="KW-1185">Reference proteome</keyword>
<name>A0A7U2F292_PHANO</name>
<dbReference type="VEuPathDB" id="FungiDB:JI435_088120"/>
<dbReference type="AlphaFoldDB" id="A0A7U2F292"/>
<dbReference type="Proteomes" id="UP000663193">
    <property type="component" value="Chromosome 7"/>
</dbReference>
<organism evidence="2 3">
    <name type="scientific">Phaeosphaeria nodorum (strain SN15 / ATCC MYA-4574 / FGSC 10173)</name>
    <name type="common">Glume blotch fungus</name>
    <name type="synonym">Parastagonospora nodorum</name>
    <dbReference type="NCBI Taxonomy" id="321614"/>
    <lineage>
        <taxon>Eukaryota</taxon>
        <taxon>Fungi</taxon>
        <taxon>Dikarya</taxon>
        <taxon>Ascomycota</taxon>
        <taxon>Pezizomycotina</taxon>
        <taxon>Dothideomycetes</taxon>
        <taxon>Pleosporomycetidae</taxon>
        <taxon>Pleosporales</taxon>
        <taxon>Pleosporineae</taxon>
        <taxon>Phaeosphaeriaceae</taxon>
        <taxon>Parastagonospora</taxon>
    </lineage>
</organism>
<feature type="compositionally biased region" description="Basic residues" evidence="1">
    <location>
        <begin position="27"/>
        <end position="36"/>
    </location>
</feature>
<proteinExistence type="predicted"/>
<dbReference type="OrthoDB" id="3775616at2759"/>
<evidence type="ECO:0000313" key="2">
    <source>
        <dbReference type="EMBL" id="QRC97404.1"/>
    </source>
</evidence>
<accession>A0A7U2F292</accession>
<evidence type="ECO:0000256" key="1">
    <source>
        <dbReference type="SAM" id="MobiDB-lite"/>
    </source>
</evidence>
<feature type="region of interest" description="Disordered" evidence="1">
    <location>
        <begin position="27"/>
        <end position="76"/>
    </location>
</feature>
<reference evidence="3" key="1">
    <citation type="journal article" date="2021" name="BMC Genomics">
        <title>Chromosome-level genome assembly and manually-curated proteome of model necrotroph Parastagonospora nodorum Sn15 reveals a genome-wide trove of candidate effector homologs, and redundancy of virulence-related functions within an accessory chromosome.</title>
        <authorList>
            <person name="Bertazzoni S."/>
            <person name="Jones D.A.B."/>
            <person name="Phan H.T."/>
            <person name="Tan K.-C."/>
            <person name="Hane J.K."/>
        </authorList>
    </citation>
    <scope>NUCLEOTIDE SEQUENCE [LARGE SCALE GENOMIC DNA]</scope>
    <source>
        <strain evidence="3">SN15 / ATCC MYA-4574 / FGSC 10173)</strain>
    </source>
</reference>